<evidence type="ECO:0000256" key="2">
    <source>
        <dbReference type="SAM" id="Phobius"/>
    </source>
</evidence>
<dbReference type="Proteomes" id="UP000307440">
    <property type="component" value="Unassembled WGS sequence"/>
</dbReference>
<protein>
    <submittedName>
        <fullName evidence="3">Uncharacterized protein</fullName>
    </submittedName>
</protein>
<proteinExistence type="predicted"/>
<keyword evidence="2" id="KW-0472">Membrane</keyword>
<name>A0A5C3KD93_COPMA</name>
<feature type="compositionally biased region" description="Polar residues" evidence="1">
    <location>
        <begin position="413"/>
        <end position="426"/>
    </location>
</feature>
<accession>A0A5C3KD93</accession>
<evidence type="ECO:0000313" key="4">
    <source>
        <dbReference type="Proteomes" id="UP000307440"/>
    </source>
</evidence>
<keyword evidence="4" id="KW-1185">Reference proteome</keyword>
<organism evidence="3 4">
    <name type="scientific">Coprinopsis marcescibilis</name>
    <name type="common">Agaric fungus</name>
    <name type="synonym">Psathyrella marcescibilis</name>
    <dbReference type="NCBI Taxonomy" id="230819"/>
    <lineage>
        <taxon>Eukaryota</taxon>
        <taxon>Fungi</taxon>
        <taxon>Dikarya</taxon>
        <taxon>Basidiomycota</taxon>
        <taxon>Agaricomycotina</taxon>
        <taxon>Agaricomycetes</taxon>
        <taxon>Agaricomycetidae</taxon>
        <taxon>Agaricales</taxon>
        <taxon>Agaricineae</taxon>
        <taxon>Psathyrellaceae</taxon>
        <taxon>Coprinopsis</taxon>
    </lineage>
</organism>
<dbReference type="AlphaFoldDB" id="A0A5C3KD93"/>
<feature type="region of interest" description="Disordered" evidence="1">
    <location>
        <begin position="452"/>
        <end position="488"/>
    </location>
</feature>
<evidence type="ECO:0000256" key="1">
    <source>
        <dbReference type="SAM" id="MobiDB-lite"/>
    </source>
</evidence>
<dbReference type="OrthoDB" id="2756615at2759"/>
<feature type="compositionally biased region" description="Basic and acidic residues" evidence="1">
    <location>
        <begin position="478"/>
        <end position="488"/>
    </location>
</feature>
<evidence type="ECO:0000313" key="3">
    <source>
        <dbReference type="EMBL" id="TFK18046.1"/>
    </source>
</evidence>
<dbReference type="EMBL" id="ML210438">
    <property type="protein sequence ID" value="TFK18046.1"/>
    <property type="molecule type" value="Genomic_DNA"/>
</dbReference>
<keyword evidence="2" id="KW-0812">Transmembrane</keyword>
<reference evidence="3 4" key="1">
    <citation type="journal article" date="2019" name="Nat. Ecol. Evol.">
        <title>Megaphylogeny resolves global patterns of mushroom evolution.</title>
        <authorList>
            <person name="Varga T."/>
            <person name="Krizsan K."/>
            <person name="Foldi C."/>
            <person name="Dima B."/>
            <person name="Sanchez-Garcia M."/>
            <person name="Sanchez-Ramirez S."/>
            <person name="Szollosi G.J."/>
            <person name="Szarkandi J.G."/>
            <person name="Papp V."/>
            <person name="Albert L."/>
            <person name="Andreopoulos W."/>
            <person name="Angelini C."/>
            <person name="Antonin V."/>
            <person name="Barry K.W."/>
            <person name="Bougher N.L."/>
            <person name="Buchanan P."/>
            <person name="Buyck B."/>
            <person name="Bense V."/>
            <person name="Catcheside P."/>
            <person name="Chovatia M."/>
            <person name="Cooper J."/>
            <person name="Damon W."/>
            <person name="Desjardin D."/>
            <person name="Finy P."/>
            <person name="Geml J."/>
            <person name="Haridas S."/>
            <person name="Hughes K."/>
            <person name="Justo A."/>
            <person name="Karasinski D."/>
            <person name="Kautmanova I."/>
            <person name="Kiss B."/>
            <person name="Kocsube S."/>
            <person name="Kotiranta H."/>
            <person name="LaButti K.M."/>
            <person name="Lechner B.E."/>
            <person name="Liimatainen K."/>
            <person name="Lipzen A."/>
            <person name="Lukacs Z."/>
            <person name="Mihaltcheva S."/>
            <person name="Morgado L.N."/>
            <person name="Niskanen T."/>
            <person name="Noordeloos M.E."/>
            <person name="Ohm R.A."/>
            <person name="Ortiz-Santana B."/>
            <person name="Ovrebo C."/>
            <person name="Racz N."/>
            <person name="Riley R."/>
            <person name="Savchenko A."/>
            <person name="Shiryaev A."/>
            <person name="Soop K."/>
            <person name="Spirin V."/>
            <person name="Szebenyi C."/>
            <person name="Tomsovsky M."/>
            <person name="Tulloss R.E."/>
            <person name="Uehling J."/>
            <person name="Grigoriev I.V."/>
            <person name="Vagvolgyi C."/>
            <person name="Papp T."/>
            <person name="Martin F.M."/>
            <person name="Miettinen O."/>
            <person name="Hibbett D.S."/>
            <person name="Nagy L.G."/>
        </authorList>
    </citation>
    <scope>NUCLEOTIDE SEQUENCE [LARGE SCALE GENOMIC DNA]</scope>
    <source>
        <strain evidence="3 4">CBS 121175</strain>
    </source>
</reference>
<gene>
    <name evidence="3" type="ORF">FA15DRAFT_731596</name>
</gene>
<feature type="transmembrane region" description="Helical" evidence="2">
    <location>
        <begin position="355"/>
        <end position="379"/>
    </location>
</feature>
<sequence length="488" mass="53834">MATSDSEVLLIYDNSSPRFSFTNVDPLALERSLLPFPGLESLPFSYNQTFLLTRNSTEPGEGGNRTRGFSFEFEGTSVALFGQFFQSVRDRSVPAARWRIDSGEMAEIILRNEMGPGQFFVSPPLSEGRHNLTFEVTEEAQIYLVLDYAVVRGGQRGQYDNDASVVVDDDSPKEIFYWGQWTSRTFGLETLNQAMYLPHQNNTRRTATIGTGFKFKFSGTSIQVYGVKDLARPGAYNITWTLNEGESKEIMYRVSAQEVFDHTSLEFPEYPHWPVVDFLSLESAEHTLTANLTYIEGETQGFILDYLVYQPTFSNLAGKPRYNVSELDPFIKADPPIDPTELAKAKGSGGVNIPVVVGSVVGGVVFVLAVALVAYMLVLRRRRQGTTQRDEVRHVVSEISSNQSPRIDPFDSGTGTFSSPISSSTHTHLKGPRRFSLGLGAANTAPPAYSDIVGMDAGGSSHPDAPYGIRETPSDGSSGRDQHTKNIL</sequence>
<dbReference type="STRING" id="230819.A0A5C3KD93"/>
<feature type="region of interest" description="Disordered" evidence="1">
    <location>
        <begin position="398"/>
        <end position="432"/>
    </location>
</feature>
<keyword evidence="2" id="KW-1133">Transmembrane helix</keyword>